<gene>
    <name evidence="1" type="ORF">NC661_12565</name>
</gene>
<dbReference type="EMBL" id="JAMQJZ010000009">
    <property type="protein sequence ID" value="MDC3421204.1"/>
    <property type="molecule type" value="Genomic_DNA"/>
</dbReference>
<evidence type="ECO:0000313" key="2">
    <source>
        <dbReference type="Proteomes" id="UP001145072"/>
    </source>
</evidence>
<reference evidence="1" key="1">
    <citation type="submission" date="2022-06" db="EMBL/GenBank/DDBJ databases">
        <title>Aquibacillus sp. a new bacterium isolated from soil saline samples.</title>
        <authorList>
            <person name="Galisteo C."/>
            <person name="De La Haba R."/>
            <person name="Sanchez-Porro C."/>
            <person name="Ventosa A."/>
        </authorList>
    </citation>
    <scope>NUCLEOTIDE SEQUENCE</scope>
    <source>
        <strain evidence="1">JCM 12387</strain>
    </source>
</reference>
<keyword evidence="2" id="KW-1185">Reference proteome</keyword>
<organism evidence="1 2">
    <name type="scientific">Aquibacillus koreensis</name>
    <dbReference type="NCBI Taxonomy" id="279446"/>
    <lineage>
        <taxon>Bacteria</taxon>
        <taxon>Bacillati</taxon>
        <taxon>Bacillota</taxon>
        <taxon>Bacilli</taxon>
        <taxon>Bacillales</taxon>
        <taxon>Bacillaceae</taxon>
        <taxon>Aquibacillus</taxon>
    </lineage>
</organism>
<protein>
    <submittedName>
        <fullName evidence="1">Fur-regulated basic protein FbpA</fullName>
    </submittedName>
</protein>
<evidence type="ECO:0000313" key="1">
    <source>
        <dbReference type="EMBL" id="MDC3421204.1"/>
    </source>
</evidence>
<sequence length="59" mass="6920">MAYLKKAVDKQKAVLIHQLIQAGVVKEDDMDIYHKTISEIMEEYRYVTNKQTPSVPRRV</sequence>
<accession>A0A9X3WPX2</accession>
<comment type="caution">
    <text evidence="1">The sequence shown here is derived from an EMBL/GenBank/DDBJ whole genome shotgun (WGS) entry which is preliminary data.</text>
</comment>
<dbReference type="Proteomes" id="UP001145072">
    <property type="component" value="Unassembled WGS sequence"/>
</dbReference>
<dbReference type="InterPro" id="IPR025072">
    <property type="entry name" value="Fur_reg_FbpA"/>
</dbReference>
<dbReference type="Pfam" id="PF13076">
    <property type="entry name" value="Fur_reg_FbpA"/>
    <property type="match status" value="1"/>
</dbReference>
<proteinExistence type="predicted"/>
<name>A0A9X3WPX2_9BACI</name>
<dbReference type="RefSeq" id="WP_259871673.1">
    <property type="nucleotide sequence ID" value="NZ_JAMQJZ010000009.1"/>
</dbReference>
<dbReference type="AlphaFoldDB" id="A0A9X3WPX2"/>